<dbReference type="Proteomes" id="UP001164539">
    <property type="component" value="Chromosome 10"/>
</dbReference>
<evidence type="ECO:0000313" key="2">
    <source>
        <dbReference type="Proteomes" id="UP001164539"/>
    </source>
</evidence>
<sequence length="346" mass="38195">MELNNRFITIKNPIDGAAEESDFEIKTDSLSLKLDPGSGHIILKNLCVSIDPYQINRIKRYSSSQSASNFAVRIAPGEAFDAYGVAKVVVSENPEYEKDDLVVGLITWGDYTVVKPGGMMRKFDPMEFPLSYYLGILGFSGLTAYAGFFEVCKPKKGEKVFVSAASGSVGHLVGQYAKLLGCYVVGSAGSREKVALLKDKIGFDDAFNYKHETDLKATLKRYFPDGIDIYFDNVGAEMLEAAVANMNIFGRVAVCGVISEYTGRKNRSAPEMLDVVYKRIKMQGFLAADFMNLYEDFISTTYDHLRNGKIQPLEDISDGVESIPSAFVGLFRGDNIGKKVVRISEE</sequence>
<reference evidence="1 2" key="1">
    <citation type="journal article" date="2023" name="Science">
        <title>Complex scaffold remodeling in plant triterpene biosynthesis.</title>
        <authorList>
            <person name="De La Pena R."/>
            <person name="Hodgson H."/>
            <person name="Liu J.C."/>
            <person name="Stephenson M.J."/>
            <person name="Martin A.C."/>
            <person name="Owen C."/>
            <person name="Harkess A."/>
            <person name="Leebens-Mack J."/>
            <person name="Jimenez L.E."/>
            <person name="Osbourn A."/>
            <person name="Sattely E.S."/>
        </authorList>
    </citation>
    <scope>NUCLEOTIDE SEQUENCE [LARGE SCALE GENOMIC DNA]</scope>
    <source>
        <strain evidence="2">cv. JPN11</strain>
        <tissue evidence="1">Leaf</tissue>
    </source>
</reference>
<protein>
    <submittedName>
        <fullName evidence="1">2-alkenal reductase (NADP(+)-dependent)-like</fullName>
    </submittedName>
</protein>
<comment type="caution">
    <text evidence="1">The sequence shown here is derived from an EMBL/GenBank/DDBJ whole genome shotgun (WGS) entry which is preliminary data.</text>
</comment>
<name>A0ACC1X9W6_MELAZ</name>
<proteinExistence type="predicted"/>
<keyword evidence="2" id="KW-1185">Reference proteome</keyword>
<accession>A0ACC1X9W6</accession>
<organism evidence="1 2">
    <name type="scientific">Melia azedarach</name>
    <name type="common">Chinaberry tree</name>
    <dbReference type="NCBI Taxonomy" id="155640"/>
    <lineage>
        <taxon>Eukaryota</taxon>
        <taxon>Viridiplantae</taxon>
        <taxon>Streptophyta</taxon>
        <taxon>Embryophyta</taxon>
        <taxon>Tracheophyta</taxon>
        <taxon>Spermatophyta</taxon>
        <taxon>Magnoliopsida</taxon>
        <taxon>eudicotyledons</taxon>
        <taxon>Gunneridae</taxon>
        <taxon>Pentapetalae</taxon>
        <taxon>rosids</taxon>
        <taxon>malvids</taxon>
        <taxon>Sapindales</taxon>
        <taxon>Meliaceae</taxon>
        <taxon>Melia</taxon>
    </lineage>
</organism>
<gene>
    <name evidence="1" type="ORF">OWV82_018248</name>
</gene>
<dbReference type="EMBL" id="CM051403">
    <property type="protein sequence ID" value="KAJ4708276.1"/>
    <property type="molecule type" value="Genomic_DNA"/>
</dbReference>
<evidence type="ECO:0000313" key="1">
    <source>
        <dbReference type="EMBL" id="KAJ4708276.1"/>
    </source>
</evidence>